<dbReference type="Proteomes" id="UP000095672">
    <property type="component" value="Chromosome"/>
</dbReference>
<gene>
    <name evidence="2" type="ORF">AUP74_00120</name>
</gene>
<organism evidence="2 3">
    <name type="scientific">Microbulbifer aggregans</name>
    <dbReference type="NCBI Taxonomy" id="1769779"/>
    <lineage>
        <taxon>Bacteria</taxon>
        <taxon>Pseudomonadati</taxon>
        <taxon>Pseudomonadota</taxon>
        <taxon>Gammaproteobacteria</taxon>
        <taxon>Cellvibrionales</taxon>
        <taxon>Microbulbiferaceae</taxon>
        <taxon>Microbulbifer</taxon>
    </lineage>
</organism>
<feature type="transmembrane region" description="Helical" evidence="1">
    <location>
        <begin position="86"/>
        <end position="107"/>
    </location>
</feature>
<evidence type="ECO:0000313" key="2">
    <source>
        <dbReference type="EMBL" id="AOS95596.1"/>
    </source>
</evidence>
<dbReference type="EMBL" id="CP014143">
    <property type="protein sequence ID" value="AOS95596.1"/>
    <property type="molecule type" value="Genomic_DNA"/>
</dbReference>
<dbReference type="RefSeq" id="WP_226999848.1">
    <property type="nucleotide sequence ID" value="NZ_CP014143.1"/>
</dbReference>
<feature type="transmembrane region" description="Helical" evidence="1">
    <location>
        <begin position="38"/>
        <end position="55"/>
    </location>
</feature>
<dbReference type="CDD" id="cd12087">
    <property type="entry name" value="TM_EGFR-like"/>
    <property type="match status" value="1"/>
</dbReference>
<dbReference type="AlphaFoldDB" id="A0A1C9W362"/>
<keyword evidence="3" id="KW-1185">Reference proteome</keyword>
<proteinExistence type="predicted"/>
<evidence type="ECO:0000313" key="3">
    <source>
        <dbReference type="Proteomes" id="UP000095672"/>
    </source>
</evidence>
<protein>
    <recommendedName>
        <fullName evidence="4">MFS transporter</fullName>
    </recommendedName>
</protein>
<keyword evidence="1" id="KW-0812">Transmembrane</keyword>
<evidence type="ECO:0000256" key="1">
    <source>
        <dbReference type="SAM" id="Phobius"/>
    </source>
</evidence>
<keyword evidence="1" id="KW-1133">Transmembrane helix</keyword>
<dbReference type="STRING" id="1769779.AUP74_00120"/>
<evidence type="ECO:0008006" key="4">
    <source>
        <dbReference type="Google" id="ProtNLM"/>
    </source>
</evidence>
<feature type="transmembrane region" description="Helical" evidence="1">
    <location>
        <begin position="6"/>
        <end position="26"/>
    </location>
</feature>
<dbReference type="KEGG" id="micc:AUP74_00120"/>
<keyword evidence="1" id="KW-0472">Membrane</keyword>
<accession>A0A1C9W362</accession>
<dbReference type="PATRIC" id="fig|1769779.3.peg.118"/>
<name>A0A1C9W362_9GAMM</name>
<reference evidence="3" key="1">
    <citation type="submission" date="2016-01" db="EMBL/GenBank/DDBJ databases">
        <title>Complete genome sequence of Microbulbifer sp. CCB-MM1, a halophile isolated from Matang Mangrove Forest, Perak.</title>
        <authorList>
            <person name="Moh T.H."/>
            <person name="Dinesh B."/>
            <person name="Lau N.-S."/>
            <person name="Go F."/>
            <person name="Alexander Chong S.-C."/>
        </authorList>
    </citation>
    <scope>NUCLEOTIDE SEQUENCE [LARGE SCALE GENOMIC DNA]</scope>
    <source>
        <strain evidence="3">CCB-MM1</strain>
    </source>
</reference>
<sequence length="126" mass="14225">MTEEYRLAWMIYGGGTLVLLAAGWWFMRNWGWSWLRRALLMVVAAALLVPARSGMTDAPPMPVLPLFVYQTLFEEEGAAPEVTANLVFASVGALALVSVWGLLVLLIGRRRQKQRELEQDPYFNEP</sequence>